<evidence type="ECO:0000256" key="6">
    <source>
        <dbReference type="ARBA" id="ARBA00023136"/>
    </source>
</evidence>
<dbReference type="GO" id="GO:0140359">
    <property type="term" value="F:ABC-type transporter activity"/>
    <property type="evidence" value="ECO:0007669"/>
    <property type="project" value="InterPro"/>
</dbReference>
<keyword evidence="6 7" id="KW-0472">Membrane</keyword>
<dbReference type="GO" id="GO:0015833">
    <property type="term" value="P:peptide transport"/>
    <property type="evidence" value="ECO:0007669"/>
    <property type="project" value="InterPro"/>
</dbReference>
<evidence type="ECO:0000256" key="1">
    <source>
        <dbReference type="ARBA" id="ARBA00004651"/>
    </source>
</evidence>
<keyword evidence="11" id="KW-1185">Reference proteome</keyword>
<dbReference type="PROSITE" id="PS00211">
    <property type="entry name" value="ABC_TRANSPORTER_1"/>
    <property type="match status" value="1"/>
</dbReference>
<name>A0A1M6V060_REIAG</name>
<feature type="domain" description="ABC transporter" evidence="8">
    <location>
        <begin position="327"/>
        <end position="538"/>
    </location>
</feature>
<comment type="subcellular location">
    <subcellularLocation>
        <location evidence="1">Cell membrane</location>
        <topology evidence="1">Multi-pass membrane protein</topology>
    </subcellularLocation>
</comment>
<evidence type="ECO:0000313" key="11">
    <source>
        <dbReference type="Proteomes" id="UP000184474"/>
    </source>
</evidence>
<dbReference type="InterPro" id="IPR003439">
    <property type="entry name" value="ABC_transporter-like_ATP-bd"/>
</dbReference>
<evidence type="ECO:0000259" key="9">
    <source>
        <dbReference type="PROSITE" id="PS50929"/>
    </source>
</evidence>
<dbReference type="InterPro" id="IPR003593">
    <property type="entry name" value="AAA+_ATPase"/>
</dbReference>
<dbReference type="InterPro" id="IPR036640">
    <property type="entry name" value="ABC1_TM_sf"/>
</dbReference>
<dbReference type="Gene3D" id="1.20.1560.10">
    <property type="entry name" value="ABC transporter type 1, transmembrane domain"/>
    <property type="match status" value="1"/>
</dbReference>
<dbReference type="Gene3D" id="3.40.50.300">
    <property type="entry name" value="P-loop containing nucleotide triphosphate hydrolases"/>
    <property type="match status" value="1"/>
</dbReference>
<dbReference type="PANTHER" id="PTHR24221:SF654">
    <property type="entry name" value="ATP-BINDING CASSETTE SUB-FAMILY B MEMBER 6"/>
    <property type="match status" value="1"/>
</dbReference>
<dbReference type="Pfam" id="PF00005">
    <property type="entry name" value="ABC_tran"/>
    <property type="match status" value="1"/>
</dbReference>
<evidence type="ECO:0000256" key="2">
    <source>
        <dbReference type="ARBA" id="ARBA00022692"/>
    </source>
</evidence>
<dbReference type="EMBL" id="FRAA01000008">
    <property type="protein sequence ID" value="SHK74879.1"/>
    <property type="molecule type" value="Genomic_DNA"/>
</dbReference>
<dbReference type="SUPFAM" id="SSF90123">
    <property type="entry name" value="ABC transporter transmembrane region"/>
    <property type="match status" value="1"/>
</dbReference>
<feature type="domain" description="ABC transmembrane type-1" evidence="9">
    <location>
        <begin position="12"/>
        <end position="254"/>
    </location>
</feature>
<organism evidence="10 11">
    <name type="scientific">Reichenbachiella agariperforans</name>
    <dbReference type="NCBI Taxonomy" id="156994"/>
    <lineage>
        <taxon>Bacteria</taxon>
        <taxon>Pseudomonadati</taxon>
        <taxon>Bacteroidota</taxon>
        <taxon>Cytophagia</taxon>
        <taxon>Cytophagales</taxon>
        <taxon>Reichenbachiellaceae</taxon>
        <taxon>Reichenbachiella</taxon>
    </lineage>
</organism>
<accession>A0A1M6V060</accession>
<feature type="transmembrane region" description="Helical" evidence="7">
    <location>
        <begin position="150"/>
        <end position="170"/>
    </location>
</feature>
<proteinExistence type="predicted"/>
<evidence type="ECO:0000259" key="8">
    <source>
        <dbReference type="PROSITE" id="PS50893"/>
    </source>
</evidence>
<evidence type="ECO:0000256" key="4">
    <source>
        <dbReference type="ARBA" id="ARBA00022840"/>
    </source>
</evidence>
<feature type="transmembrane region" description="Helical" evidence="7">
    <location>
        <begin position="50"/>
        <end position="73"/>
    </location>
</feature>
<dbReference type="InterPro" id="IPR027417">
    <property type="entry name" value="P-loop_NTPase"/>
</dbReference>
<evidence type="ECO:0000256" key="5">
    <source>
        <dbReference type="ARBA" id="ARBA00022989"/>
    </source>
</evidence>
<feature type="transmembrane region" description="Helical" evidence="7">
    <location>
        <begin position="12"/>
        <end position="34"/>
    </location>
</feature>
<protein>
    <submittedName>
        <fullName evidence="10">Putative ATP-binding cassette transporter</fullName>
    </submittedName>
</protein>
<evidence type="ECO:0000313" key="10">
    <source>
        <dbReference type="EMBL" id="SHK74879.1"/>
    </source>
</evidence>
<dbReference type="AlphaFoldDB" id="A0A1M6V060"/>
<dbReference type="SUPFAM" id="SSF52540">
    <property type="entry name" value="P-loop containing nucleoside triphosphate hydrolases"/>
    <property type="match status" value="1"/>
</dbReference>
<dbReference type="InterPro" id="IPR017871">
    <property type="entry name" value="ABC_transporter-like_CS"/>
</dbReference>
<gene>
    <name evidence="10" type="ORF">SAMN04488028_10868</name>
</gene>
<keyword evidence="5 7" id="KW-1133">Transmembrane helix</keyword>
<dbReference type="PROSITE" id="PS50893">
    <property type="entry name" value="ABC_TRANSPORTER_2"/>
    <property type="match status" value="1"/>
</dbReference>
<dbReference type="GO" id="GO:0005524">
    <property type="term" value="F:ATP binding"/>
    <property type="evidence" value="ECO:0007669"/>
    <property type="project" value="UniProtKB-KW"/>
</dbReference>
<dbReference type="PANTHER" id="PTHR24221">
    <property type="entry name" value="ATP-BINDING CASSETTE SUB-FAMILY B"/>
    <property type="match status" value="1"/>
</dbReference>
<dbReference type="STRING" id="156994.SAMN04488028_10868"/>
<dbReference type="InterPro" id="IPR011527">
    <property type="entry name" value="ABC1_TM_dom"/>
</dbReference>
<dbReference type="GO" id="GO:0016887">
    <property type="term" value="F:ATP hydrolysis activity"/>
    <property type="evidence" value="ECO:0007669"/>
    <property type="project" value="InterPro"/>
</dbReference>
<keyword evidence="4 10" id="KW-0067">ATP-binding</keyword>
<keyword evidence="3" id="KW-0547">Nucleotide-binding</keyword>
<dbReference type="InterPro" id="IPR039421">
    <property type="entry name" value="Type_1_exporter"/>
</dbReference>
<dbReference type="PROSITE" id="PS50929">
    <property type="entry name" value="ABC_TM1F"/>
    <property type="match status" value="1"/>
</dbReference>
<dbReference type="Pfam" id="PF00664">
    <property type="entry name" value="ABC_membrane"/>
    <property type="match status" value="1"/>
</dbReference>
<dbReference type="GO" id="GO:0005886">
    <property type="term" value="C:plasma membrane"/>
    <property type="evidence" value="ECO:0007669"/>
    <property type="project" value="UniProtKB-SubCell"/>
</dbReference>
<sequence>MQKILPLIKTRIGLFITGAITGVLSGFCTSRVIMMLKTGLDSVDNINSEFILYILAYSLAATILGIASGYFLAKITSIVIRKLTQQLSEKILRADYEYIEASSERIVPVLTRDITVLSEFINRIPQFLVSMTTVIATLYVMFVSDGQLTFFFTLAFVLQIIMIAATLPFVRKLTRRATKYNNFLYRDLSSMVSGLKELSLNGARRKDYISLVISSNLRNWNNAEVKRKVLLETTDRLSDLLVFVFSGLLMYAGVTILPIDFDHFKAILPTILFLIPFTTKIAAFFRLKSSATVSLEQINKLGIAVDQHQISSNKNIPESIESNSPILTFDSVSFQYQEQQHENPITFGPLNLRLQKNKITFIIGGNGSGKTTFSKILTGLYIPTDGIIKYHEEPISQENLISYRDLFSAYYADSHVFEYLSHIDKEYLSSNANEFISLLEMGEKVHIDGDQFSSTKLSYGQRSRLALIANMLDNKEIYVFDEWAANQDPYFKGIFYHKILPFLKEKGKTVIVISHDEKYFDVADEIIELKEGMVASEK</sequence>
<feature type="transmembrane region" description="Helical" evidence="7">
    <location>
        <begin position="237"/>
        <end position="254"/>
    </location>
</feature>
<evidence type="ECO:0000256" key="7">
    <source>
        <dbReference type="SAM" id="Phobius"/>
    </source>
</evidence>
<dbReference type="NCBIfam" id="TIGR01194">
    <property type="entry name" value="cyc_pep_trnsptr"/>
    <property type="match status" value="1"/>
</dbReference>
<keyword evidence="2 7" id="KW-0812">Transmembrane</keyword>
<evidence type="ECO:0000256" key="3">
    <source>
        <dbReference type="ARBA" id="ARBA00022741"/>
    </source>
</evidence>
<dbReference type="RefSeq" id="WP_073124618.1">
    <property type="nucleotide sequence ID" value="NZ_FRAA01000008.1"/>
</dbReference>
<feature type="transmembrane region" description="Helical" evidence="7">
    <location>
        <begin position="127"/>
        <end position="144"/>
    </location>
</feature>
<dbReference type="Proteomes" id="UP000184474">
    <property type="component" value="Unassembled WGS sequence"/>
</dbReference>
<reference evidence="11" key="1">
    <citation type="submission" date="2016-11" db="EMBL/GenBank/DDBJ databases">
        <authorList>
            <person name="Varghese N."/>
            <person name="Submissions S."/>
        </authorList>
    </citation>
    <scope>NUCLEOTIDE SEQUENCE [LARGE SCALE GENOMIC DNA]</scope>
    <source>
        <strain evidence="11">DSM 26134</strain>
    </source>
</reference>
<dbReference type="SMART" id="SM00382">
    <property type="entry name" value="AAA"/>
    <property type="match status" value="1"/>
</dbReference>
<dbReference type="GO" id="GO:1904680">
    <property type="term" value="F:peptide transmembrane transporter activity"/>
    <property type="evidence" value="ECO:0007669"/>
    <property type="project" value="InterPro"/>
</dbReference>
<dbReference type="InterPro" id="IPR005898">
    <property type="entry name" value="Cyc_pep_transpt_SyrD/YojI"/>
</dbReference>